<protein>
    <recommendedName>
        <fullName evidence="13">C2H2-type domain-containing protein</fullName>
    </recommendedName>
</protein>
<feature type="region of interest" description="Disordered" evidence="12">
    <location>
        <begin position="506"/>
        <end position="575"/>
    </location>
</feature>
<feature type="region of interest" description="Disordered" evidence="12">
    <location>
        <begin position="63"/>
        <end position="200"/>
    </location>
</feature>
<gene>
    <name evidence="15" type="primary">ich</name>
</gene>
<name>A0A9R1TWK5_9HYME</name>
<feature type="region of interest" description="Disordered" evidence="12">
    <location>
        <begin position="593"/>
        <end position="613"/>
    </location>
</feature>
<dbReference type="PROSITE" id="PS00028">
    <property type="entry name" value="ZINC_FINGER_C2H2_1"/>
    <property type="match status" value="2"/>
</dbReference>
<dbReference type="GO" id="GO:0048619">
    <property type="term" value="P:embryonic hindgut morphogenesis"/>
    <property type="evidence" value="ECO:0007669"/>
    <property type="project" value="TreeGrafter"/>
</dbReference>
<dbReference type="AlphaFoldDB" id="A0A9R1TWK5"/>
<evidence type="ECO:0000256" key="2">
    <source>
        <dbReference type="ARBA" id="ARBA00006991"/>
    </source>
</evidence>
<evidence type="ECO:0000256" key="11">
    <source>
        <dbReference type="PROSITE-ProRule" id="PRU00042"/>
    </source>
</evidence>
<evidence type="ECO:0000256" key="6">
    <source>
        <dbReference type="ARBA" id="ARBA00022833"/>
    </source>
</evidence>
<feature type="region of interest" description="Disordered" evidence="12">
    <location>
        <begin position="386"/>
        <end position="414"/>
    </location>
</feature>
<keyword evidence="8" id="KW-0238">DNA-binding</keyword>
<evidence type="ECO:0000256" key="7">
    <source>
        <dbReference type="ARBA" id="ARBA00023015"/>
    </source>
</evidence>
<dbReference type="SUPFAM" id="SSF57667">
    <property type="entry name" value="beta-beta-alpha zinc fingers"/>
    <property type="match status" value="1"/>
</dbReference>
<feature type="domain" description="C2H2-type" evidence="13">
    <location>
        <begin position="768"/>
        <end position="795"/>
    </location>
</feature>
<evidence type="ECO:0000313" key="14">
    <source>
        <dbReference type="Proteomes" id="UP000694866"/>
    </source>
</evidence>
<feature type="region of interest" description="Disordered" evidence="12">
    <location>
        <begin position="226"/>
        <end position="263"/>
    </location>
</feature>
<dbReference type="FunFam" id="3.30.160.60:FF:001506">
    <property type="entry name" value="Zinc finger protein"/>
    <property type="match status" value="1"/>
</dbReference>
<comment type="similarity">
    <text evidence="2">Belongs to the krueppel C2H2-type zinc-finger protein family.</text>
</comment>
<keyword evidence="5 11" id="KW-0863">Zinc-finger</keyword>
<evidence type="ECO:0000256" key="8">
    <source>
        <dbReference type="ARBA" id="ARBA00023125"/>
    </source>
</evidence>
<feature type="domain" description="C2H2-type" evidence="13">
    <location>
        <begin position="796"/>
        <end position="818"/>
    </location>
</feature>
<keyword evidence="6" id="KW-0862">Zinc</keyword>
<feature type="compositionally biased region" description="Polar residues" evidence="12">
    <location>
        <begin position="683"/>
        <end position="692"/>
    </location>
</feature>
<feature type="compositionally biased region" description="Low complexity" evidence="12">
    <location>
        <begin position="551"/>
        <end position="561"/>
    </location>
</feature>
<evidence type="ECO:0000256" key="3">
    <source>
        <dbReference type="ARBA" id="ARBA00022723"/>
    </source>
</evidence>
<dbReference type="Pfam" id="PF00096">
    <property type="entry name" value="zf-C2H2"/>
    <property type="match status" value="1"/>
</dbReference>
<keyword evidence="4" id="KW-0677">Repeat</keyword>
<feature type="compositionally biased region" description="Low complexity" evidence="12">
    <location>
        <begin position="252"/>
        <end position="263"/>
    </location>
</feature>
<dbReference type="KEGG" id="fas:105265024"/>
<dbReference type="GeneID" id="105265024"/>
<evidence type="ECO:0000256" key="12">
    <source>
        <dbReference type="SAM" id="MobiDB-lite"/>
    </source>
</evidence>
<dbReference type="GO" id="GO:0000981">
    <property type="term" value="F:DNA-binding transcription factor activity, RNA polymerase II-specific"/>
    <property type="evidence" value="ECO:0007669"/>
    <property type="project" value="TreeGrafter"/>
</dbReference>
<feature type="compositionally biased region" description="Low complexity" evidence="12">
    <location>
        <begin position="173"/>
        <end position="189"/>
    </location>
</feature>
<dbReference type="RefSeq" id="XP_011300596.1">
    <property type="nucleotide sequence ID" value="XM_011302294.1"/>
</dbReference>
<dbReference type="PANTHER" id="PTHR14196:SF10">
    <property type="entry name" value="C2H2-TYPE DOMAIN-CONTAINING PROTEIN"/>
    <property type="match status" value="1"/>
</dbReference>
<evidence type="ECO:0000256" key="9">
    <source>
        <dbReference type="ARBA" id="ARBA00023163"/>
    </source>
</evidence>
<evidence type="ECO:0000256" key="4">
    <source>
        <dbReference type="ARBA" id="ARBA00022737"/>
    </source>
</evidence>
<proteinExistence type="inferred from homology"/>
<dbReference type="GO" id="GO:0005634">
    <property type="term" value="C:nucleus"/>
    <property type="evidence" value="ECO:0007669"/>
    <property type="project" value="UniProtKB-SubCell"/>
</dbReference>
<dbReference type="InterPro" id="IPR013087">
    <property type="entry name" value="Znf_C2H2_type"/>
</dbReference>
<keyword evidence="7" id="KW-0805">Transcription regulation</keyword>
<reference evidence="15" key="1">
    <citation type="submission" date="2025-08" db="UniProtKB">
        <authorList>
            <consortium name="RefSeq"/>
        </authorList>
    </citation>
    <scope>IDENTIFICATION</scope>
    <source>
        <strain evidence="15">USDA-PBARC FA_bdor</strain>
        <tissue evidence="15">Whole organism</tissue>
    </source>
</reference>
<sequence>MWENNNVIRVDVINGDEEAEGDERCWEACGGNGGDGDGVGDGDGGGLWEVDGESTRLLKKELSPRGAVGGCSTPGSRVDPWWNPGPLFPSATTPGPPRIDEGQPGSHSISNTSNNQYLSSPSGYNSSNNNNEQQTNRNLTSPYSVASATSPSTSSPTFGQVDSLSRCSDAVGSNQNNSNLSDNVLSNLLTPKSGDSSHLVPQGVEHTVQSNGTVLATLLSTASSSLEYTTSPNSTTGSSGIRNTQTANIAASSPSSSTSSRDSLTGILSSLNVKIKSEDQGRRDESSGFCTSLLSSLLSTSRISTTRNLEEESTEQQIDEASIKVEYSLSATSPCSNVLEASEEDLVATSPYDIISTSGRCIKQGTGACRSRVSPTSEIAIDMKYETQTGPPPGPPHLTSTGVEPPHSSQGSGMVIGASPGEVVGVDSLLLPWGTTGSDFLEPPDVKQTAGGIQDAWDTLLLGSSVGVASAQSLAELKPLPPFTGYTGHLSINGIPGHHYHTIASSAQRPTMQSSSSPTPSSNQEYYESSVVSSSTPCPQASQKQHHHHQQQQQQQQQHQQQQHHHQPQQLPQSTQQVDYDIEDIAEIIGSAIADTTVPGSNNGPGSEHDPDASRDWIDIAEWINTACSPKGHETSSPSPYSQMYTSTNPGGQTHQHGSTLQSLLTTGYAPLLQARLQAGNTNMQNASCGETPSSTSPYPPVSPPGRVSTSCSPDHLLHSSFPAPSHPRKRSRPNPSNQNPSKKSPATSALAYGTESGLIGGKEKPVHRCSICNRGFLNKSNIKVHLRTHTGEKPFRCEVCGKAFRQKAHLIKHQQIHKRIGRD</sequence>
<feature type="compositionally biased region" description="Polar residues" evidence="12">
    <location>
        <begin position="241"/>
        <end position="251"/>
    </location>
</feature>
<organism evidence="14 15">
    <name type="scientific">Fopius arisanus</name>
    <dbReference type="NCBI Taxonomy" id="64838"/>
    <lineage>
        <taxon>Eukaryota</taxon>
        <taxon>Metazoa</taxon>
        <taxon>Ecdysozoa</taxon>
        <taxon>Arthropoda</taxon>
        <taxon>Hexapoda</taxon>
        <taxon>Insecta</taxon>
        <taxon>Pterygota</taxon>
        <taxon>Neoptera</taxon>
        <taxon>Endopterygota</taxon>
        <taxon>Hymenoptera</taxon>
        <taxon>Apocrita</taxon>
        <taxon>Ichneumonoidea</taxon>
        <taxon>Braconidae</taxon>
        <taxon>Opiinae</taxon>
        <taxon>Fopius</taxon>
    </lineage>
</organism>
<dbReference type="PROSITE" id="PS50157">
    <property type="entry name" value="ZINC_FINGER_C2H2_2"/>
    <property type="match status" value="2"/>
</dbReference>
<feature type="compositionally biased region" description="Low complexity" evidence="12">
    <location>
        <begin position="514"/>
        <end position="543"/>
    </location>
</feature>
<feature type="compositionally biased region" description="Low complexity" evidence="12">
    <location>
        <begin position="226"/>
        <end position="240"/>
    </location>
</feature>
<feature type="compositionally biased region" description="Polar residues" evidence="12">
    <location>
        <begin position="734"/>
        <end position="748"/>
    </location>
</feature>
<dbReference type="GO" id="GO:0008270">
    <property type="term" value="F:zinc ion binding"/>
    <property type="evidence" value="ECO:0007669"/>
    <property type="project" value="UniProtKB-KW"/>
</dbReference>
<dbReference type="InterPro" id="IPR050717">
    <property type="entry name" value="C2H2-ZF_Transcription_Reg"/>
</dbReference>
<feature type="compositionally biased region" description="Low complexity" evidence="12">
    <location>
        <begin position="119"/>
        <end position="131"/>
    </location>
</feature>
<keyword evidence="10" id="KW-0539">Nucleus</keyword>
<feature type="region of interest" description="Disordered" evidence="12">
    <location>
        <begin position="628"/>
        <end position="661"/>
    </location>
</feature>
<feature type="compositionally biased region" description="Polar residues" evidence="12">
    <location>
        <begin position="105"/>
        <end position="118"/>
    </location>
</feature>
<dbReference type="PANTHER" id="PTHR14196">
    <property type="entry name" value="ODD-SKIPPED - RELATED"/>
    <property type="match status" value="1"/>
</dbReference>
<dbReference type="InterPro" id="IPR036236">
    <property type="entry name" value="Znf_C2H2_sf"/>
</dbReference>
<dbReference type="OrthoDB" id="6077919at2759"/>
<dbReference type="GO" id="GO:0000977">
    <property type="term" value="F:RNA polymerase II transcription regulatory region sequence-specific DNA binding"/>
    <property type="evidence" value="ECO:0007669"/>
    <property type="project" value="TreeGrafter"/>
</dbReference>
<dbReference type="FunFam" id="3.30.160.60:FF:001499">
    <property type="entry name" value="Zinc finger protein"/>
    <property type="match status" value="1"/>
</dbReference>
<evidence type="ECO:0000256" key="10">
    <source>
        <dbReference type="ARBA" id="ARBA00023242"/>
    </source>
</evidence>
<evidence type="ECO:0000256" key="1">
    <source>
        <dbReference type="ARBA" id="ARBA00004123"/>
    </source>
</evidence>
<dbReference type="SMART" id="SM00355">
    <property type="entry name" value="ZnF_C2H2"/>
    <property type="match status" value="2"/>
</dbReference>
<feature type="compositionally biased region" description="Polar residues" evidence="12">
    <location>
        <begin position="398"/>
        <end position="412"/>
    </location>
</feature>
<dbReference type="Gene3D" id="3.30.160.60">
    <property type="entry name" value="Classic Zinc Finger"/>
    <property type="match status" value="2"/>
</dbReference>
<keyword evidence="3" id="KW-0479">Metal-binding</keyword>
<comment type="subcellular location">
    <subcellularLocation>
        <location evidence="1">Nucleus</location>
    </subcellularLocation>
</comment>
<evidence type="ECO:0000313" key="15">
    <source>
        <dbReference type="RefSeq" id="XP_011300596.1"/>
    </source>
</evidence>
<feature type="compositionally biased region" description="Polar residues" evidence="12">
    <location>
        <begin position="635"/>
        <end position="661"/>
    </location>
</feature>
<feature type="region of interest" description="Disordered" evidence="12">
    <location>
        <begin position="683"/>
        <end position="749"/>
    </location>
</feature>
<dbReference type="CTD" id="41069"/>
<dbReference type="Proteomes" id="UP000694866">
    <property type="component" value="Unplaced"/>
</dbReference>
<keyword evidence="9" id="KW-0804">Transcription</keyword>
<evidence type="ECO:0000259" key="13">
    <source>
        <dbReference type="PROSITE" id="PS50157"/>
    </source>
</evidence>
<feature type="compositionally biased region" description="Low complexity" evidence="12">
    <location>
        <begin position="140"/>
        <end position="157"/>
    </location>
</feature>
<keyword evidence="14" id="KW-1185">Reference proteome</keyword>
<accession>A0A9R1TWK5</accession>
<dbReference type="GO" id="GO:0009880">
    <property type="term" value="P:embryonic pattern specification"/>
    <property type="evidence" value="ECO:0007669"/>
    <property type="project" value="TreeGrafter"/>
</dbReference>
<evidence type="ECO:0000256" key="5">
    <source>
        <dbReference type="ARBA" id="ARBA00022771"/>
    </source>
</evidence>